<feature type="region of interest" description="Disordered" evidence="1">
    <location>
        <begin position="1"/>
        <end position="76"/>
    </location>
</feature>
<proteinExistence type="predicted"/>
<reference evidence="2" key="1">
    <citation type="submission" date="2021-03" db="EMBL/GenBank/DDBJ databases">
        <title>Draft genome sequence of rust myrtle Austropuccinia psidii MF-1, a brazilian biotype.</title>
        <authorList>
            <person name="Quecine M.C."/>
            <person name="Pachon D.M.R."/>
            <person name="Bonatelli M.L."/>
            <person name="Correr F.H."/>
            <person name="Franceschini L.M."/>
            <person name="Leite T.F."/>
            <person name="Margarido G.R.A."/>
            <person name="Almeida C.A."/>
            <person name="Ferrarezi J.A."/>
            <person name="Labate C.A."/>
        </authorList>
    </citation>
    <scope>NUCLEOTIDE SEQUENCE</scope>
    <source>
        <strain evidence="2">MF-1</strain>
    </source>
</reference>
<evidence type="ECO:0000313" key="2">
    <source>
        <dbReference type="EMBL" id="MBW0519969.1"/>
    </source>
</evidence>
<feature type="compositionally biased region" description="Polar residues" evidence="1">
    <location>
        <begin position="1"/>
        <end position="26"/>
    </location>
</feature>
<name>A0A9Q3HYV8_9BASI</name>
<dbReference type="AlphaFoldDB" id="A0A9Q3HYV8"/>
<feature type="region of interest" description="Disordered" evidence="1">
    <location>
        <begin position="97"/>
        <end position="126"/>
    </location>
</feature>
<comment type="caution">
    <text evidence="2">The sequence shown here is derived from an EMBL/GenBank/DDBJ whole genome shotgun (WGS) entry which is preliminary data.</text>
</comment>
<dbReference type="Proteomes" id="UP000765509">
    <property type="component" value="Unassembled WGS sequence"/>
</dbReference>
<gene>
    <name evidence="2" type="ORF">O181_059684</name>
</gene>
<dbReference type="EMBL" id="AVOT02027755">
    <property type="protein sequence ID" value="MBW0519969.1"/>
    <property type="molecule type" value="Genomic_DNA"/>
</dbReference>
<organism evidence="2 3">
    <name type="scientific">Austropuccinia psidii MF-1</name>
    <dbReference type="NCBI Taxonomy" id="1389203"/>
    <lineage>
        <taxon>Eukaryota</taxon>
        <taxon>Fungi</taxon>
        <taxon>Dikarya</taxon>
        <taxon>Basidiomycota</taxon>
        <taxon>Pucciniomycotina</taxon>
        <taxon>Pucciniomycetes</taxon>
        <taxon>Pucciniales</taxon>
        <taxon>Sphaerophragmiaceae</taxon>
        <taxon>Austropuccinia</taxon>
    </lineage>
</organism>
<evidence type="ECO:0000256" key="1">
    <source>
        <dbReference type="SAM" id="MobiDB-lite"/>
    </source>
</evidence>
<keyword evidence="3" id="KW-1185">Reference proteome</keyword>
<evidence type="ECO:0000313" key="3">
    <source>
        <dbReference type="Proteomes" id="UP000765509"/>
    </source>
</evidence>
<feature type="compositionally biased region" description="Polar residues" evidence="1">
    <location>
        <begin position="64"/>
        <end position="76"/>
    </location>
</feature>
<accession>A0A9Q3HYV8</accession>
<protein>
    <submittedName>
        <fullName evidence="2">Uncharacterized protein</fullName>
    </submittedName>
</protein>
<sequence>MTVQHSPSAKNTISQRNKAALTSTATAPVDHTPSVHQMSENLDGGPSMEGEAPSRRGGAREPSGASNIAVFNQPLASQAEPNFPMIMEQMMQFMGKLTQEVSPRDNSRAPAFKTPPMKSPDPFDGD</sequence>